<dbReference type="InterPro" id="IPR004547">
    <property type="entry name" value="Glucosamine6P_isomerase"/>
</dbReference>
<dbReference type="Gene3D" id="3.40.50.1360">
    <property type="match status" value="1"/>
</dbReference>
<dbReference type="InterPro" id="IPR018321">
    <property type="entry name" value="Glucosamine6P_isomerase_CS"/>
</dbReference>
<keyword evidence="3 4" id="KW-0119">Carbohydrate metabolism</keyword>
<feature type="domain" description="Glucosamine/galactosamine-6-phosphate isomerase" evidence="5">
    <location>
        <begin position="14"/>
        <end position="220"/>
    </location>
</feature>
<dbReference type="PANTHER" id="PTHR11280:SF5">
    <property type="entry name" value="GLUCOSAMINE-6-PHOSPHATE ISOMERASE"/>
    <property type="match status" value="1"/>
</dbReference>
<proteinExistence type="inferred from homology"/>
<dbReference type="GO" id="GO:0006046">
    <property type="term" value="P:N-acetylglucosamine catabolic process"/>
    <property type="evidence" value="ECO:0007669"/>
    <property type="project" value="UniProtKB-UniRule"/>
</dbReference>
<comment type="similarity">
    <text evidence="4">Belongs to the glucosamine/galactosamine-6-phosphate isomerase family. NagB subfamily.</text>
</comment>
<dbReference type="HAMAP" id="MF_01241">
    <property type="entry name" value="GlcN6P_deamin"/>
    <property type="match status" value="1"/>
</dbReference>
<evidence type="ECO:0000313" key="6">
    <source>
        <dbReference type="EMBL" id="MWN20630.1"/>
    </source>
</evidence>
<keyword evidence="2 4" id="KW-0378">Hydrolase</keyword>
<dbReference type="InterPro" id="IPR006148">
    <property type="entry name" value="Glc/Gal-6P_isomerase"/>
</dbReference>
<comment type="caution">
    <text evidence="6">The sequence shown here is derived from an EMBL/GenBank/DDBJ whole genome shotgun (WGS) entry which is preliminary data.</text>
</comment>
<evidence type="ECO:0000256" key="3">
    <source>
        <dbReference type="ARBA" id="ARBA00023277"/>
    </source>
</evidence>
<dbReference type="GO" id="GO:0042802">
    <property type="term" value="F:identical protein binding"/>
    <property type="evidence" value="ECO:0007669"/>
    <property type="project" value="TreeGrafter"/>
</dbReference>
<dbReference type="GO" id="GO:0006043">
    <property type="term" value="P:glucosamine catabolic process"/>
    <property type="evidence" value="ECO:0007669"/>
    <property type="project" value="TreeGrafter"/>
</dbReference>
<evidence type="ECO:0000256" key="2">
    <source>
        <dbReference type="ARBA" id="ARBA00022801"/>
    </source>
</evidence>
<dbReference type="Proteomes" id="UP000478636">
    <property type="component" value="Unassembled WGS sequence"/>
</dbReference>
<feature type="active site" description="For ring-opening step" evidence="4">
    <location>
        <position position="135"/>
    </location>
</feature>
<dbReference type="PROSITE" id="PS01161">
    <property type="entry name" value="GLC_GALNAC_ISOMERASE"/>
    <property type="match status" value="1"/>
</dbReference>
<protein>
    <recommendedName>
        <fullName evidence="4">Glucosamine-6-phosphate deaminase</fullName>
        <ecNumber evidence="4">3.5.99.6</ecNumber>
    </recommendedName>
    <alternativeName>
        <fullName evidence="4">GlcN6P deaminase</fullName>
        <shortName evidence="4">GNPDA</shortName>
    </alternativeName>
    <alternativeName>
        <fullName evidence="4">Glucosamine-6-phosphate isomerase</fullName>
    </alternativeName>
</protein>
<dbReference type="GO" id="GO:0005737">
    <property type="term" value="C:cytoplasm"/>
    <property type="evidence" value="ECO:0007669"/>
    <property type="project" value="TreeGrafter"/>
</dbReference>
<gene>
    <name evidence="4 6" type="primary">nagB</name>
    <name evidence="6" type="ORF">GQS40_01465</name>
</gene>
<comment type="function">
    <text evidence="4">Catalyzes the reversible isomerization-deamination of glucosamine 6-phosphate (GlcN6P) to form fructose 6-phosphate (Fru6P) and ammonium ion.</text>
</comment>
<dbReference type="PANTHER" id="PTHR11280">
    <property type="entry name" value="GLUCOSAMINE-6-PHOSPHATE ISOMERASE"/>
    <property type="match status" value="1"/>
</dbReference>
<dbReference type="EMBL" id="WSZI01000008">
    <property type="protein sequence ID" value="MWN20630.1"/>
    <property type="molecule type" value="Genomic_DNA"/>
</dbReference>
<feature type="active site" description="For ring-opening step" evidence="4">
    <location>
        <position position="128"/>
    </location>
</feature>
<dbReference type="EC" id="3.5.99.6" evidence="4"/>
<feature type="active site" description="Proton acceptor; for enolization step" evidence="4">
    <location>
        <position position="62"/>
    </location>
</feature>
<dbReference type="AlphaFoldDB" id="A0A6L7A8G7"/>
<accession>A0A6L7A8G7</accession>
<dbReference type="FunFam" id="3.40.50.1360:FF:000003">
    <property type="entry name" value="Glucosamine-6-phosphate deaminase"/>
    <property type="match status" value="1"/>
</dbReference>
<dbReference type="InterPro" id="IPR037171">
    <property type="entry name" value="NagB/RpiA_transferase-like"/>
</dbReference>
<reference evidence="6 7" key="1">
    <citation type="submission" date="2019-12" db="EMBL/GenBank/DDBJ databases">
        <title>Complete genome sequence of Leuconostoc lactis strain AVN1 provides insights into metabolic potential.</title>
        <authorList>
            <person name="Besrour N."/>
            <person name="Najjari A."/>
            <person name="Fhoula I."/>
            <person name="Jaballah S."/>
            <person name="Klibi N."/>
            <person name="Ouzari H.I."/>
        </authorList>
    </citation>
    <scope>NUCLEOTIDE SEQUENCE [LARGE SCALE GENOMIC DNA]</scope>
    <source>
        <strain evidence="6 7">AVN1</strain>
    </source>
</reference>
<evidence type="ECO:0000259" key="5">
    <source>
        <dbReference type="Pfam" id="PF01182"/>
    </source>
</evidence>
<dbReference type="GO" id="GO:0004342">
    <property type="term" value="F:glucosamine-6-phosphate deaminase activity"/>
    <property type="evidence" value="ECO:0007669"/>
    <property type="project" value="UniProtKB-UniRule"/>
</dbReference>
<dbReference type="RefSeq" id="WP_029510272.1">
    <property type="nucleotide sequence ID" value="NZ_BJMJ01000004.1"/>
</dbReference>
<comment type="catalytic activity">
    <reaction evidence="1 4">
        <text>alpha-D-glucosamine 6-phosphate + H2O = beta-D-fructose 6-phosphate + NH4(+)</text>
        <dbReference type="Rhea" id="RHEA:12172"/>
        <dbReference type="ChEBI" id="CHEBI:15377"/>
        <dbReference type="ChEBI" id="CHEBI:28938"/>
        <dbReference type="ChEBI" id="CHEBI:57634"/>
        <dbReference type="ChEBI" id="CHEBI:75989"/>
        <dbReference type="EC" id="3.5.99.6"/>
    </reaction>
</comment>
<evidence type="ECO:0000313" key="7">
    <source>
        <dbReference type="Proteomes" id="UP000478636"/>
    </source>
</evidence>
<dbReference type="SUPFAM" id="SSF100950">
    <property type="entry name" value="NagB/RpiA/CoA transferase-like"/>
    <property type="match status" value="1"/>
</dbReference>
<dbReference type="NCBIfam" id="TIGR00502">
    <property type="entry name" value="nagB"/>
    <property type="match status" value="1"/>
</dbReference>
<dbReference type="Pfam" id="PF01182">
    <property type="entry name" value="Glucosamine_iso"/>
    <property type="match status" value="1"/>
</dbReference>
<feature type="active site" description="Proton acceptor; for ring-opening step" evidence="4">
    <location>
        <position position="130"/>
    </location>
</feature>
<dbReference type="UniPathway" id="UPA00629">
    <property type="reaction ID" value="UER00684"/>
</dbReference>
<dbReference type="GO" id="GO:0019262">
    <property type="term" value="P:N-acetylneuraminate catabolic process"/>
    <property type="evidence" value="ECO:0007669"/>
    <property type="project" value="UniProtKB-UniRule"/>
</dbReference>
<sequence length="233" mass="25051">MRIIKVNNPDVGAQRAFEIYEDALAKGTQVLGLATGATPIKLYEKFVDSSLDFSDLTAINLDEYVGLTPQDPQSYHYFMQQHLFQYKPFKQTFIPDGASDDIEQAAKAYDDIIAQHPIDLQLLGLGQNGHIGFNEPGTPFNSTTHVVNLTESTIAANARFFDNPASVPTQAISMGIASVMSAKKILLLAFGEAKAAAVAAMVNGPVTEALPASILQEHADVTIIIDDAAASKL</sequence>
<dbReference type="CDD" id="cd01399">
    <property type="entry name" value="GlcN6P_deaminase"/>
    <property type="match status" value="1"/>
</dbReference>
<dbReference type="GO" id="GO:0005975">
    <property type="term" value="P:carbohydrate metabolic process"/>
    <property type="evidence" value="ECO:0007669"/>
    <property type="project" value="InterPro"/>
</dbReference>
<evidence type="ECO:0000256" key="4">
    <source>
        <dbReference type="HAMAP-Rule" id="MF_01241"/>
    </source>
</evidence>
<evidence type="ECO:0000256" key="1">
    <source>
        <dbReference type="ARBA" id="ARBA00000644"/>
    </source>
</evidence>
<organism evidence="6 7">
    <name type="scientific">Leuconostoc lactis</name>
    <dbReference type="NCBI Taxonomy" id="1246"/>
    <lineage>
        <taxon>Bacteria</taxon>
        <taxon>Bacillati</taxon>
        <taxon>Bacillota</taxon>
        <taxon>Bacilli</taxon>
        <taxon>Lactobacillales</taxon>
        <taxon>Lactobacillaceae</taxon>
        <taxon>Leuconostoc</taxon>
    </lineage>
</organism>
<comment type="caution">
    <text evidence="4">Lacks conserved residue(s) required for the propagation of feature annotation.</text>
</comment>
<comment type="pathway">
    <text evidence="4">Amino-sugar metabolism; N-acetylneuraminate degradation; D-fructose 6-phosphate from N-acetylneuraminate: step 5/5.</text>
</comment>
<name>A0A6L7A8G7_LEULA</name>